<dbReference type="Proteomes" id="UP000051574">
    <property type="component" value="Unassembled WGS sequence"/>
</dbReference>
<proteinExistence type="predicted"/>
<evidence type="ECO:0000256" key="1">
    <source>
        <dbReference type="SAM" id="MobiDB-lite"/>
    </source>
</evidence>
<organism evidence="3 4">
    <name type="scientific">Oryctes borbonicus</name>
    <dbReference type="NCBI Taxonomy" id="1629725"/>
    <lineage>
        <taxon>Eukaryota</taxon>
        <taxon>Metazoa</taxon>
        <taxon>Ecdysozoa</taxon>
        <taxon>Arthropoda</taxon>
        <taxon>Hexapoda</taxon>
        <taxon>Insecta</taxon>
        <taxon>Pterygota</taxon>
        <taxon>Neoptera</taxon>
        <taxon>Endopterygota</taxon>
        <taxon>Coleoptera</taxon>
        <taxon>Polyphaga</taxon>
        <taxon>Scarabaeiformia</taxon>
        <taxon>Scarabaeidae</taxon>
        <taxon>Dynastinae</taxon>
        <taxon>Oryctes</taxon>
    </lineage>
</organism>
<feature type="compositionally biased region" description="Low complexity" evidence="1">
    <location>
        <begin position="312"/>
        <end position="321"/>
    </location>
</feature>
<dbReference type="InterPro" id="IPR047157">
    <property type="entry name" value="PHRF1/Atg35"/>
</dbReference>
<evidence type="ECO:0000313" key="4">
    <source>
        <dbReference type="Proteomes" id="UP000051574"/>
    </source>
</evidence>
<comment type="caution">
    <text evidence="3">The sequence shown here is derived from an EMBL/GenBank/DDBJ whole genome shotgun (WGS) entry which is preliminary data.</text>
</comment>
<feature type="compositionally biased region" description="Basic residues" evidence="1">
    <location>
        <begin position="256"/>
        <end position="266"/>
    </location>
</feature>
<feature type="compositionally biased region" description="Basic and acidic residues" evidence="1">
    <location>
        <begin position="140"/>
        <end position="169"/>
    </location>
</feature>
<feature type="compositionally biased region" description="Basic and acidic residues" evidence="1">
    <location>
        <begin position="619"/>
        <end position="629"/>
    </location>
</feature>
<feature type="compositionally biased region" description="Acidic residues" evidence="1">
    <location>
        <begin position="41"/>
        <end position="53"/>
    </location>
</feature>
<feature type="compositionally biased region" description="Basic residues" evidence="1">
    <location>
        <begin position="357"/>
        <end position="368"/>
    </location>
</feature>
<dbReference type="PANTHER" id="PTHR12618:SF20">
    <property type="entry name" value="PHD AND RING FINGER DOMAIN-CONTAINING PROTEIN 1"/>
    <property type="match status" value="1"/>
</dbReference>
<feature type="compositionally biased region" description="Low complexity" evidence="1">
    <location>
        <begin position="815"/>
        <end position="829"/>
    </location>
</feature>
<feature type="compositionally biased region" description="Basic residues" evidence="1">
    <location>
        <begin position="300"/>
        <end position="311"/>
    </location>
</feature>
<feature type="compositionally biased region" description="Polar residues" evidence="1">
    <location>
        <begin position="393"/>
        <end position="403"/>
    </location>
</feature>
<feature type="compositionally biased region" description="Basic and acidic residues" evidence="1">
    <location>
        <begin position="72"/>
        <end position="84"/>
    </location>
</feature>
<dbReference type="Pfam" id="PF23030">
    <property type="entry name" value="SCAF11-like_C"/>
    <property type="match status" value="1"/>
</dbReference>
<dbReference type="OrthoDB" id="1935339at2759"/>
<feature type="compositionally biased region" description="Pro residues" evidence="1">
    <location>
        <begin position="573"/>
        <end position="585"/>
    </location>
</feature>
<feature type="compositionally biased region" description="Polar residues" evidence="1">
    <location>
        <begin position="651"/>
        <end position="660"/>
    </location>
</feature>
<feature type="compositionally biased region" description="Basic residues" evidence="1">
    <location>
        <begin position="427"/>
        <end position="447"/>
    </location>
</feature>
<feature type="compositionally biased region" description="Basic and acidic residues" evidence="1">
    <location>
        <begin position="560"/>
        <end position="569"/>
    </location>
</feature>
<feature type="region of interest" description="Disordered" evidence="1">
    <location>
        <begin position="739"/>
        <end position="838"/>
    </location>
</feature>
<feature type="compositionally biased region" description="Basic and acidic residues" evidence="1">
    <location>
        <begin position="404"/>
        <end position="426"/>
    </location>
</feature>
<protein>
    <recommendedName>
        <fullName evidence="2">SFR19-like C-terminal domain-containing protein</fullName>
    </recommendedName>
</protein>
<evidence type="ECO:0000313" key="3">
    <source>
        <dbReference type="EMBL" id="KRT82684.1"/>
    </source>
</evidence>
<feature type="compositionally biased region" description="Basic and acidic residues" evidence="1">
    <location>
        <begin position="54"/>
        <end position="64"/>
    </location>
</feature>
<feature type="compositionally biased region" description="Acidic residues" evidence="1">
    <location>
        <begin position="548"/>
        <end position="559"/>
    </location>
</feature>
<dbReference type="InterPro" id="IPR057031">
    <property type="entry name" value="SFR19-like_C"/>
</dbReference>
<dbReference type="AlphaFoldDB" id="A0A0T6B5Q1"/>
<accession>A0A0T6B5Q1</accession>
<keyword evidence="4" id="KW-1185">Reference proteome</keyword>
<feature type="compositionally biased region" description="Basic and acidic residues" evidence="1">
    <location>
        <begin position="110"/>
        <end position="128"/>
    </location>
</feature>
<feature type="compositionally biased region" description="Basic and acidic residues" evidence="1">
    <location>
        <begin position="267"/>
        <end position="288"/>
    </location>
</feature>
<feature type="compositionally biased region" description="Polar residues" evidence="1">
    <location>
        <begin position="498"/>
        <end position="515"/>
    </location>
</feature>
<gene>
    <name evidence="3" type="ORF">AMK59_4139</name>
</gene>
<name>A0A0T6B5Q1_9SCAR</name>
<reference evidence="3 4" key="1">
    <citation type="submission" date="2015-09" db="EMBL/GenBank/DDBJ databases">
        <title>Draft genome of the scarab beetle Oryctes borbonicus.</title>
        <authorList>
            <person name="Meyer J.M."/>
            <person name="Markov G.V."/>
            <person name="Baskaran P."/>
            <person name="Herrmann M."/>
            <person name="Sommer R.J."/>
            <person name="Roedelsperger C."/>
        </authorList>
    </citation>
    <scope>NUCLEOTIDE SEQUENCE [LARGE SCALE GENOMIC DNA]</scope>
    <source>
        <strain evidence="3">OB123</strain>
        <tissue evidence="3">Whole animal</tissue>
    </source>
</reference>
<feature type="region of interest" description="Disordered" evidence="1">
    <location>
        <begin position="497"/>
        <end position="667"/>
    </location>
</feature>
<dbReference type="EMBL" id="LJIG01009636">
    <property type="protein sequence ID" value="KRT82684.1"/>
    <property type="molecule type" value="Genomic_DNA"/>
</dbReference>
<feature type="region of interest" description="Disordered" evidence="1">
    <location>
        <begin position="1"/>
        <end position="455"/>
    </location>
</feature>
<feature type="compositionally biased region" description="Basic residues" evidence="1">
    <location>
        <begin position="223"/>
        <end position="249"/>
    </location>
</feature>
<dbReference type="PANTHER" id="PTHR12618">
    <property type="entry name" value="PHD AND RING FINGER DOMAIN-CONTAINING PROTEIN 1"/>
    <property type="match status" value="1"/>
</dbReference>
<evidence type="ECO:0000259" key="2">
    <source>
        <dbReference type="Pfam" id="PF23030"/>
    </source>
</evidence>
<feature type="domain" description="SFR19-like C-terminal" evidence="2">
    <location>
        <begin position="927"/>
        <end position="1007"/>
    </location>
</feature>
<sequence>MTKKPFALGDISTMTEDISEEERSYTPCLDERTHKQGLEGLDTEMISDDDRNDFDESHELKTASEGDALEINAKESELDFTKPEDYEEGEIVDKLKNKKPVTEQKTPPQETEKEPEKEELPSENKEPELVQTPFKKLSKSNKERNYRDKEKDKENVRSKSKERKSDKENKKSKKKEKRKDLERYNVRSIIAEKPRRTRDKFGRDEARKKSPSRSSRSLTPAQRRSHSRGRSYSRERAKKKRTTRTKSRSRTPAERRRSRSPRPRRQKSAERTRENASRDRGGSRDRQRWRNRSRASSASPRRRREWVRRSSKGWSRSLSRSYTPEKRLTPSWTPPRVLESQPVKPPNLTVILNNDHNKKKKEKRKNRKGKEIDKTKRRRRYRTPPPSKEVFASGNNILVSVSFNKDRNQRDVINKRKRDLLDDSAPRKQRKTKEKKKNDPKKKKKKKDLSGVKPVAIIDLDRSPFREVTPSPEDVIVLTDSENGESSDMLGLQKAICDSSQQVASPERPMNTNYLTGPKTPPEPQVKFSLNPKQTQMRAISNPLHEPDDIEEDIDPQEELEQRLNESLHKGPNTPPEPPNSPPSSPDAYDPFEPTKSRSPTPEPLPPVVQLSSTSQNDSVREESLIDSRNDDDETIDQSHTPPAITDIQPADSQCSNMKSLSPEKSPEQHIGVVINRVVQSQAAIFPTAASKTISSFSNTSMVTSTPMVPPRINILNSTVLTPTTIASALPQRIVLPNTTKSSPVKVSPNKLPIKSTPIKPMPAKNLMNKSNKSSRKSNNHAGNENHDTLLDFESPYSPGSSDYEDLFEPPAAESSAAKNTTTANTNSKQPSAQKPQKDQTAFDMLFGSSPVNNCFSKKSKAKSGNNNNVNKYKKNTKGTKQVGVKIDEDTLKILDELPNSAVEMQVKYKFVDDWVLTVDPGSTCSKEKLQYLKKLNRQERVVEEVKLVLKPHYNKKHINKEEYKDILRRAVPKICHNKSGEINPQKIQNLIEAYVKKIRHSKKVTSSSSVNPQKA</sequence>
<feature type="compositionally biased region" description="Basic and acidic residues" evidence="1">
    <location>
        <begin position="21"/>
        <end position="37"/>
    </location>
</feature>
<feature type="compositionally biased region" description="Basic and acidic residues" evidence="1">
    <location>
        <begin position="178"/>
        <end position="208"/>
    </location>
</feature>